<sequence>MATMPCYRCGIRQTDPIRGASPWRRAVHHDSQVLICPTCQTNHDLDLDRCTTCDSTTLICRLGEIECRTCGTTRPTQTSPPTPTPQITGLSEEVAAALTRVLGTTPHPPDPPPRRTRVP</sequence>
<evidence type="ECO:0000313" key="2">
    <source>
        <dbReference type="Proteomes" id="UP000555564"/>
    </source>
</evidence>
<reference evidence="1 2" key="1">
    <citation type="submission" date="2020-08" db="EMBL/GenBank/DDBJ databases">
        <title>Sequencing the genomes of 1000 actinobacteria strains.</title>
        <authorList>
            <person name="Klenk H.-P."/>
        </authorList>
    </citation>
    <scope>NUCLEOTIDE SEQUENCE [LARGE SCALE GENOMIC DNA]</scope>
    <source>
        <strain evidence="1 2">DSM 44936</strain>
    </source>
</reference>
<dbReference type="Proteomes" id="UP000555564">
    <property type="component" value="Unassembled WGS sequence"/>
</dbReference>
<proteinExistence type="predicted"/>
<accession>A0A7X0IEN9</accession>
<dbReference type="EMBL" id="JACHIU010000001">
    <property type="protein sequence ID" value="MBB6472573.1"/>
    <property type="molecule type" value="Genomic_DNA"/>
</dbReference>
<dbReference type="AlphaFoldDB" id="A0A7X0IEN9"/>
<keyword evidence="2" id="KW-1185">Reference proteome</keyword>
<name>A0A7X0IEN9_9ACTN</name>
<organism evidence="1 2">
    <name type="scientific">Sphaerisporangium rubeum</name>
    <dbReference type="NCBI Taxonomy" id="321317"/>
    <lineage>
        <taxon>Bacteria</taxon>
        <taxon>Bacillati</taxon>
        <taxon>Actinomycetota</taxon>
        <taxon>Actinomycetes</taxon>
        <taxon>Streptosporangiales</taxon>
        <taxon>Streptosporangiaceae</taxon>
        <taxon>Sphaerisporangium</taxon>
    </lineage>
</organism>
<protein>
    <submittedName>
        <fullName evidence="1">Uncharacterized protein</fullName>
    </submittedName>
</protein>
<comment type="caution">
    <text evidence="1">The sequence shown here is derived from an EMBL/GenBank/DDBJ whole genome shotgun (WGS) entry which is preliminary data.</text>
</comment>
<gene>
    <name evidence="1" type="ORF">BJ992_002004</name>
</gene>
<evidence type="ECO:0000313" key="1">
    <source>
        <dbReference type="EMBL" id="MBB6472573.1"/>
    </source>
</evidence>